<evidence type="ECO:0000313" key="6">
    <source>
        <dbReference type="EMBL" id="CAH1783571.1"/>
    </source>
</evidence>
<evidence type="ECO:0000256" key="2">
    <source>
        <dbReference type="ARBA" id="ARBA00022729"/>
    </source>
</evidence>
<dbReference type="InterPro" id="IPR000742">
    <property type="entry name" value="EGF"/>
</dbReference>
<organism evidence="6 7">
    <name type="scientific">Owenia fusiformis</name>
    <name type="common">Polychaete worm</name>
    <dbReference type="NCBI Taxonomy" id="6347"/>
    <lineage>
        <taxon>Eukaryota</taxon>
        <taxon>Metazoa</taxon>
        <taxon>Spiralia</taxon>
        <taxon>Lophotrochozoa</taxon>
        <taxon>Annelida</taxon>
        <taxon>Polychaeta</taxon>
        <taxon>Sedentaria</taxon>
        <taxon>Canalipalpata</taxon>
        <taxon>Sabellida</taxon>
        <taxon>Oweniida</taxon>
        <taxon>Oweniidae</taxon>
        <taxon>Owenia</taxon>
    </lineage>
</organism>
<keyword evidence="7" id="KW-1185">Reference proteome</keyword>
<comment type="caution">
    <text evidence="6">The sequence shown here is derived from an EMBL/GenBank/DDBJ whole genome shotgun (WGS) entry which is preliminary data.</text>
</comment>
<dbReference type="FunFam" id="2.10.25.10:FF:000118">
    <property type="entry name" value="protein delta homolog 2"/>
    <property type="match status" value="1"/>
</dbReference>
<keyword evidence="1 5" id="KW-0245">EGF-like domain</keyword>
<evidence type="ECO:0000256" key="5">
    <source>
        <dbReference type="PROSITE-ProRule" id="PRU00076"/>
    </source>
</evidence>
<protein>
    <submittedName>
        <fullName evidence="6">Uncharacterized protein</fullName>
    </submittedName>
</protein>
<dbReference type="PROSITE" id="PS01186">
    <property type="entry name" value="EGF_2"/>
    <property type="match status" value="1"/>
</dbReference>
<dbReference type="EMBL" id="CAIIXF020000005">
    <property type="protein sequence ID" value="CAH1783571.1"/>
    <property type="molecule type" value="Genomic_DNA"/>
</dbReference>
<evidence type="ECO:0000256" key="1">
    <source>
        <dbReference type="ARBA" id="ARBA00022536"/>
    </source>
</evidence>
<name>A0A8J1T7E6_OWEFU</name>
<dbReference type="GO" id="GO:0005886">
    <property type="term" value="C:plasma membrane"/>
    <property type="evidence" value="ECO:0007669"/>
    <property type="project" value="TreeGrafter"/>
</dbReference>
<dbReference type="PANTHER" id="PTHR24049:SF22">
    <property type="entry name" value="DROSOPHILA CRUMBS HOMOLOG"/>
    <property type="match status" value="1"/>
</dbReference>
<dbReference type="Proteomes" id="UP000749559">
    <property type="component" value="Unassembled WGS sequence"/>
</dbReference>
<evidence type="ECO:0000256" key="3">
    <source>
        <dbReference type="ARBA" id="ARBA00022737"/>
    </source>
</evidence>
<dbReference type="InterPro" id="IPR051022">
    <property type="entry name" value="Notch_Cell-Fate_Det"/>
</dbReference>
<dbReference type="PROSITE" id="PS00022">
    <property type="entry name" value="EGF_1"/>
    <property type="match status" value="2"/>
</dbReference>
<gene>
    <name evidence="6" type="ORF">OFUS_LOCUS9899</name>
</gene>
<feature type="disulfide bond" evidence="5">
    <location>
        <begin position="283"/>
        <end position="292"/>
    </location>
</feature>
<keyword evidence="3" id="KW-0677">Repeat</keyword>
<feature type="disulfide bond" evidence="5">
    <location>
        <begin position="72"/>
        <end position="81"/>
    </location>
</feature>
<keyword evidence="2" id="KW-0732">Signal</keyword>
<dbReference type="Gene3D" id="2.10.25.10">
    <property type="entry name" value="Laminin"/>
    <property type="match status" value="2"/>
</dbReference>
<accession>A0A8J1T7E6</accession>
<dbReference type="SMART" id="SM00181">
    <property type="entry name" value="EGF"/>
    <property type="match status" value="2"/>
</dbReference>
<dbReference type="AlphaFoldDB" id="A0A8J1T7E6"/>
<dbReference type="GO" id="GO:0007157">
    <property type="term" value="P:heterophilic cell-cell adhesion via plasma membrane cell adhesion molecules"/>
    <property type="evidence" value="ECO:0007669"/>
    <property type="project" value="TreeGrafter"/>
</dbReference>
<evidence type="ECO:0000256" key="4">
    <source>
        <dbReference type="ARBA" id="ARBA00023157"/>
    </source>
</evidence>
<dbReference type="GO" id="GO:0032991">
    <property type="term" value="C:protein-containing complex"/>
    <property type="evidence" value="ECO:0007669"/>
    <property type="project" value="TreeGrafter"/>
</dbReference>
<reference evidence="6" key="1">
    <citation type="submission" date="2022-03" db="EMBL/GenBank/DDBJ databases">
        <authorList>
            <person name="Martin C."/>
        </authorList>
    </citation>
    <scope>NUCLEOTIDE SEQUENCE</scope>
</reference>
<dbReference type="GO" id="GO:0045197">
    <property type="term" value="P:establishment or maintenance of epithelial cell apical/basal polarity"/>
    <property type="evidence" value="ECO:0007669"/>
    <property type="project" value="TreeGrafter"/>
</dbReference>
<comment type="caution">
    <text evidence="5">Lacks conserved residue(s) required for the propagation of feature annotation.</text>
</comment>
<keyword evidence="4 5" id="KW-1015">Disulfide bond</keyword>
<dbReference type="CDD" id="cd00054">
    <property type="entry name" value="EGF_CA"/>
    <property type="match status" value="1"/>
</dbReference>
<dbReference type="SUPFAM" id="SSF57196">
    <property type="entry name" value="EGF/Laminin"/>
    <property type="match status" value="2"/>
</dbReference>
<dbReference type="PROSITE" id="PS50026">
    <property type="entry name" value="EGF_3"/>
    <property type="match status" value="2"/>
</dbReference>
<sequence>MEEMLRFFYKKLWILNILFAIYLIFYLDGRPSIGVAGQNGTAVNLTCTNDTCLNEGNCTTDGGNGTLIQCSCRSGWTGERCERDVCSLGNHVEIDDITRGIHFTTENATTVRGRCDKNLSLGWYRFTSGVGWKMPQVCPAIGQCGAEFPMWLNDSYPENDTFGHEAKMCIHFPVNRDDACCLLHMTIEIKMCKSYAVYKLDSTVNCDASFCVGLETPCENDTESETGFTPCTKMTTVEHSTTMGYITETPGPQHPCTNTTLCQNGGTCDDGVGNYTGNYTCLCPATHTGLHCESEVNTNPPPSNVGMIVGIIIGSLLLVVILVLVGILIFKKKSRLRVDPQKENVLPITPEPSEPSFDETTLEKKN</sequence>
<proteinExistence type="predicted"/>
<dbReference type="OrthoDB" id="382013at2759"/>
<dbReference type="PANTHER" id="PTHR24049">
    <property type="entry name" value="CRUMBS FAMILY MEMBER"/>
    <property type="match status" value="1"/>
</dbReference>
<evidence type="ECO:0000313" key="7">
    <source>
        <dbReference type="Proteomes" id="UP000749559"/>
    </source>
</evidence>